<keyword evidence="3" id="KW-1185">Reference proteome</keyword>
<accession>A0A1S2VQH8</accession>
<comment type="caution">
    <text evidence="2">The sequence shown here is derived from an EMBL/GenBank/DDBJ whole genome shotgun (WGS) entry which is preliminary data.</text>
</comment>
<gene>
    <name evidence="2" type="ORF">BLX24_02790</name>
</gene>
<reference evidence="2 3" key="1">
    <citation type="submission" date="2016-10" db="EMBL/GenBank/DDBJ databases">
        <title>Arsenicibacter rosenii gen. nov., sp. nov., an efficient arsenic-methylating bacterium isolated from an arsenic-contaminated paddy soil.</title>
        <authorList>
            <person name="Huang K."/>
        </authorList>
    </citation>
    <scope>NUCLEOTIDE SEQUENCE [LARGE SCALE GENOMIC DNA]</scope>
    <source>
        <strain evidence="2 3">SM-1</strain>
    </source>
</reference>
<evidence type="ECO:0000313" key="2">
    <source>
        <dbReference type="EMBL" id="OIN61021.1"/>
    </source>
</evidence>
<feature type="domain" description="HTH LytTR-type" evidence="1">
    <location>
        <begin position="12"/>
        <end position="110"/>
    </location>
</feature>
<dbReference type="RefSeq" id="WP_071501526.1">
    <property type="nucleotide sequence ID" value="NZ_MORL01000001.1"/>
</dbReference>
<evidence type="ECO:0000259" key="1">
    <source>
        <dbReference type="SMART" id="SM00850"/>
    </source>
</evidence>
<dbReference type="Pfam" id="PF04397">
    <property type="entry name" value="LytTR"/>
    <property type="match status" value="1"/>
</dbReference>
<name>A0A1S2VQH8_9BACT</name>
<dbReference type="GO" id="GO:0003677">
    <property type="term" value="F:DNA binding"/>
    <property type="evidence" value="ECO:0007669"/>
    <property type="project" value="InterPro"/>
</dbReference>
<dbReference type="InterPro" id="IPR007492">
    <property type="entry name" value="LytTR_DNA-bd_dom"/>
</dbReference>
<dbReference type="AlphaFoldDB" id="A0A1S2VQH8"/>
<evidence type="ECO:0000313" key="3">
    <source>
        <dbReference type="Proteomes" id="UP000181790"/>
    </source>
</evidence>
<dbReference type="Gene3D" id="2.40.50.1020">
    <property type="entry name" value="LytTr DNA-binding domain"/>
    <property type="match status" value="1"/>
</dbReference>
<sequence>MLNIATEAFIIYEKRHIYANTILWMEGDWNYTRIHTVDNTTLMSSYTLKWYQQQLPGFWRIRKDAMVNAAHVVSIKRMASDPKKLRLTLSSGVQIMVARRRQFQLRHNWGQHTGRFRFEREMHDVS</sequence>
<organism evidence="2 3">
    <name type="scientific">Arsenicibacter rosenii</name>
    <dbReference type="NCBI Taxonomy" id="1750698"/>
    <lineage>
        <taxon>Bacteria</taxon>
        <taxon>Pseudomonadati</taxon>
        <taxon>Bacteroidota</taxon>
        <taxon>Cytophagia</taxon>
        <taxon>Cytophagales</taxon>
        <taxon>Spirosomataceae</taxon>
        <taxon>Arsenicibacter</taxon>
    </lineage>
</organism>
<protein>
    <recommendedName>
        <fullName evidence="1">HTH LytTR-type domain-containing protein</fullName>
    </recommendedName>
</protein>
<dbReference type="OrthoDB" id="955704at2"/>
<dbReference type="SMART" id="SM00850">
    <property type="entry name" value="LytTR"/>
    <property type="match status" value="1"/>
</dbReference>
<dbReference type="Proteomes" id="UP000181790">
    <property type="component" value="Unassembled WGS sequence"/>
</dbReference>
<dbReference type="EMBL" id="MORL01000001">
    <property type="protein sequence ID" value="OIN61021.1"/>
    <property type="molecule type" value="Genomic_DNA"/>
</dbReference>
<proteinExistence type="predicted"/>